<dbReference type="EMBL" id="JANIIK010000044">
    <property type="protein sequence ID" value="KAJ3603708.1"/>
    <property type="molecule type" value="Genomic_DNA"/>
</dbReference>
<comment type="subcellular location">
    <subcellularLocation>
        <location evidence="1">Secreted</location>
    </subcellularLocation>
</comment>
<keyword evidence="3" id="KW-0813">Transport</keyword>
<accession>A0A9Q0EFX3</accession>
<protein>
    <recommendedName>
        <fullName evidence="10">Transcobalamin-like C-terminal domain-containing protein</fullName>
    </recommendedName>
</protein>
<evidence type="ECO:0000256" key="4">
    <source>
        <dbReference type="ARBA" id="ARBA00022525"/>
    </source>
</evidence>
<evidence type="ECO:0000256" key="8">
    <source>
        <dbReference type="PIRSR" id="PIRSR602157-2"/>
    </source>
</evidence>
<dbReference type="GO" id="GO:0006824">
    <property type="term" value="P:cobalt ion transport"/>
    <property type="evidence" value="ECO:0007669"/>
    <property type="project" value="UniProtKB-KW"/>
</dbReference>
<evidence type="ECO:0000256" key="6">
    <source>
        <dbReference type="ARBA" id="ARBA00023285"/>
    </source>
</evidence>
<feature type="binding site" evidence="7">
    <location>
        <begin position="393"/>
        <end position="395"/>
    </location>
    <ligand>
        <name>cyanocob(III)alamin</name>
        <dbReference type="ChEBI" id="CHEBI:17439"/>
    </ligand>
</feature>
<proteinExistence type="inferred from homology"/>
<dbReference type="GO" id="GO:0015889">
    <property type="term" value="P:cobalamin transport"/>
    <property type="evidence" value="ECO:0007669"/>
    <property type="project" value="InterPro"/>
</dbReference>
<evidence type="ECO:0000256" key="7">
    <source>
        <dbReference type="PIRSR" id="PIRSR602157-1"/>
    </source>
</evidence>
<dbReference type="Pfam" id="PF14478">
    <property type="entry name" value="DUF4430"/>
    <property type="match status" value="1"/>
</dbReference>
<dbReference type="GO" id="GO:0005615">
    <property type="term" value="C:extracellular space"/>
    <property type="evidence" value="ECO:0007669"/>
    <property type="project" value="TreeGrafter"/>
</dbReference>
<organism evidence="11 12">
    <name type="scientific">Muraenolepis orangiensis</name>
    <name type="common">Patagonian moray cod</name>
    <dbReference type="NCBI Taxonomy" id="630683"/>
    <lineage>
        <taxon>Eukaryota</taxon>
        <taxon>Metazoa</taxon>
        <taxon>Chordata</taxon>
        <taxon>Craniata</taxon>
        <taxon>Vertebrata</taxon>
        <taxon>Euteleostomi</taxon>
        <taxon>Actinopterygii</taxon>
        <taxon>Neopterygii</taxon>
        <taxon>Teleostei</taxon>
        <taxon>Neoteleostei</taxon>
        <taxon>Acanthomorphata</taxon>
        <taxon>Zeiogadaria</taxon>
        <taxon>Gadariae</taxon>
        <taxon>Gadiformes</taxon>
        <taxon>Muraenolepidoidei</taxon>
        <taxon>Muraenolepididae</taxon>
        <taxon>Muraenolepis</taxon>
    </lineage>
</organism>
<feature type="disulfide bond" evidence="8">
    <location>
        <begin position="155"/>
        <end position="199"/>
    </location>
</feature>
<dbReference type="OrthoDB" id="9440006at2759"/>
<dbReference type="InterPro" id="IPR002157">
    <property type="entry name" value="Cbl-bd_prot"/>
</dbReference>
<dbReference type="Gene3D" id="2.170.130.30">
    <property type="match status" value="1"/>
</dbReference>
<feature type="binding site" evidence="7">
    <location>
        <position position="402"/>
    </location>
    <ligand>
        <name>cyanocob(III)alamin</name>
        <dbReference type="ChEBI" id="CHEBI:17439"/>
    </ligand>
</feature>
<comment type="similarity">
    <text evidence="2">Belongs to the eukaryotic cobalamin transport proteins family.</text>
</comment>
<evidence type="ECO:0000256" key="9">
    <source>
        <dbReference type="SAM" id="SignalP"/>
    </source>
</evidence>
<dbReference type="InterPro" id="IPR027954">
    <property type="entry name" value="Transcobalamin-like_C"/>
</dbReference>
<feature type="chain" id="PRO_5040654016" description="Transcobalamin-like C-terminal domain-containing protein" evidence="9">
    <location>
        <begin position="22"/>
        <end position="424"/>
    </location>
</feature>
<dbReference type="Pfam" id="PF01122">
    <property type="entry name" value="Cobalamin_bind"/>
    <property type="match status" value="1"/>
</dbReference>
<feature type="binding site" evidence="7">
    <location>
        <position position="188"/>
    </location>
    <ligand>
        <name>cyanocob(III)alamin</name>
        <dbReference type="ChEBI" id="CHEBI:17439"/>
    </ligand>
</feature>
<comment type="caution">
    <text evidence="11">The sequence shown here is derived from an EMBL/GenBank/DDBJ whole genome shotgun (WGS) entry which is preliminary data.</text>
</comment>
<dbReference type="GO" id="GO:0031419">
    <property type="term" value="F:cobalamin binding"/>
    <property type="evidence" value="ECO:0007669"/>
    <property type="project" value="InterPro"/>
</dbReference>
<evidence type="ECO:0000256" key="3">
    <source>
        <dbReference type="ARBA" id="ARBA00022426"/>
    </source>
</evidence>
<feature type="domain" description="Transcobalamin-like C-terminal" evidence="10">
    <location>
        <begin position="347"/>
        <end position="412"/>
    </location>
</feature>
<gene>
    <name evidence="11" type="ORF">NHX12_028449</name>
</gene>
<evidence type="ECO:0000256" key="5">
    <source>
        <dbReference type="ARBA" id="ARBA00022729"/>
    </source>
</evidence>
<dbReference type="Gene3D" id="1.50.10.20">
    <property type="match status" value="1"/>
</dbReference>
<evidence type="ECO:0000259" key="10">
    <source>
        <dbReference type="Pfam" id="PF14478"/>
    </source>
</evidence>
<dbReference type="AlphaFoldDB" id="A0A9Q0EFX3"/>
<keyword evidence="4" id="KW-0964">Secreted</keyword>
<keyword evidence="5 9" id="KW-0732">Signal</keyword>
<evidence type="ECO:0000313" key="12">
    <source>
        <dbReference type="Proteomes" id="UP001148018"/>
    </source>
</evidence>
<feature type="binding site" evidence="7">
    <location>
        <position position="235"/>
    </location>
    <ligand>
        <name>cyanocob(III)alamin</name>
        <dbReference type="ChEBI" id="CHEBI:17439"/>
    </ligand>
</feature>
<keyword evidence="12" id="KW-1185">Reference proteome</keyword>
<evidence type="ECO:0000313" key="11">
    <source>
        <dbReference type="EMBL" id="KAJ3603707.1"/>
    </source>
</evidence>
<keyword evidence="6 7" id="KW-0170">Cobalt</keyword>
<evidence type="ECO:0000256" key="1">
    <source>
        <dbReference type="ARBA" id="ARBA00004613"/>
    </source>
</evidence>
<feature type="signal peptide" evidence="9">
    <location>
        <begin position="1"/>
        <end position="21"/>
    </location>
</feature>
<keyword evidence="8" id="KW-1015">Disulfide bond</keyword>
<dbReference type="InterPro" id="IPR051588">
    <property type="entry name" value="Cobalamin_Transport"/>
</dbReference>
<dbReference type="EMBL" id="JANIIK010000044">
    <property type="protein sequence ID" value="KAJ3603706.1"/>
    <property type="molecule type" value="Genomic_DNA"/>
</dbReference>
<name>A0A9Q0EFX3_9TELE</name>
<reference evidence="11" key="1">
    <citation type="submission" date="2022-07" db="EMBL/GenBank/DDBJ databases">
        <title>Chromosome-level genome of Muraenolepis orangiensis.</title>
        <authorList>
            <person name="Kim J."/>
        </authorList>
    </citation>
    <scope>NUCLEOTIDE SEQUENCE</scope>
    <source>
        <strain evidence="11">KU_S4_2022</strain>
        <tissue evidence="11">Muscle</tissue>
    </source>
</reference>
<dbReference type="PANTHER" id="PTHR10559:SF18">
    <property type="entry name" value="TRANSCOBALAMIN II"/>
    <property type="match status" value="1"/>
</dbReference>
<keyword evidence="3" id="KW-0406">Ion transport</keyword>
<evidence type="ECO:0000256" key="2">
    <source>
        <dbReference type="ARBA" id="ARBA00006449"/>
    </source>
</evidence>
<dbReference type="EMBL" id="JANIIK010000044">
    <property type="protein sequence ID" value="KAJ3603707.1"/>
    <property type="molecule type" value="Genomic_DNA"/>
</dbReference>
<keyword evidence="3" id="KW-0171">Cobalt transport</keyword>
<dbReference type="Proteomes" id="UP001148018">
    <property type="component" value="Unassembled WGS sequence"/>
</dbReference>
<sequence length="424" mass="46127">MQRLVVLSAVLAFASIKTCDGTLAVESVQQQLLRSVQSPEGSPIPNLYLALRLSGDHSHALETQYLRKITTELHNDIQSSLSQGVPGAGLLSQYAMCVLASCRSLHAVTFTVQDKTDTLITHLKRQMRQEKESIDHSQKPLSSYFTFSGGVLALCLAGVRVNVHHTAHLITAVQHDKLAEAGTVGSVDTLSMAGMALSCEKKAGFYTHGEAALDAAIQKIKDQLEVTGEDFSIGNKYSTPMAVMALVAMGSHKDLSSTMLSLEADAQSGAYTNPMALSYVLMGLQRKSYLDLKHINCQNEQNNLVLEPEVEQDVLVEAVPVQKVMVVVEVVKSGGQIHLYTVHVPKGASLLTALKLIRDKNTGFTFEVEPSQWGPFLSNVNGEHARQSDRRAWNLLSDGALLSQGINDFKIQGPQVFAIRNTAY</sequence>
<dbReference type="PANTHER" id="PTHR10559">
    <property type="entry name" value="TRANSCOBALAMIN-1/GASTRIC INTRINSIC FACTOR"/>
    <property type="match status" value="1"/>
</dbReference>